<gene>
    <name evidence="1" type="ORF">V8G54_000657</name>
</gene>
<evidence type="ECO:0000313" key="1">
    <source>
        <dbReference type="EMBL" id="WVZ22113.1"/>
    </source>
</evidence>
<accession>A0AAQ3SA66</accession>
<dbReference type="Proteomes" id="UP001374535">
    <property type="component" value="Chromosome 1"/>
</dbReference>
<name>A0AAQ3SA66_VIGMU</name>
<dbReference type="EMBL" id="CP144700">
    <property type="protein sequence ID" value="WVZ22113.1"/>
    <property type="molecule type" value="Genomic_DNA"/>
</dbReference>
<keyword evidence="2" id="KW-1185">Reference proteome</keyword>
<protein>
    <submittedName>
        <fullName evidence="1">Uncharacterized protein</fullName>
    </submittedName>
</protein>
<organism evidence="1 2">
    <name type="scientific">Vigna mungo</name>
    <name type="common">Black gram</name>
    <name type="synonym">Phaseolus mungo</name>
    <dbReference type="NCBI Taxonomy" id="3915"/>
    <lineage>
        <taxon>Eukaryota</taxon>
        <taxon>Viridiplantae</taxon>
        <taxon>Streptophyta</taxon>
        <taxon>Embryophyta</taxon>
        <taxon>Tracheophyta</taxon>
        <taxon>Spermatophyta</taxon>
        <taxon>Magnoliopsida</taxon>
        <taxon>eudicotyledons</taxon>
        <taxon>Gunneridae</taxon>
        <taxon>Pentapetalae</taxon>
        <taxon>rosids</taxon>
        <taxon>fabids</taxon>
        <taxon>Fabales</taxon>
        <taxon>Fabaceae</taxon>
        <taxon>Papilionoideae</taxon>
        <taxon>50 kb inversion clade</taxon>
        <taxon>NPAAA clade</taxon>
        <taxon>indigoferoid/millettioid clade</taxon>
        <taxon>Phaseoleae</taxon>
        <taxon>Vigna</taxon>
    </lineage>
</organism>
<sequence length="224" mass="26136">MEKVPTAPFSHLFEFGFNRWIFQDRVFNHNCSFSITVGVFQSQRDVFYQKPLRYLLFLDTNLLLSTYTILGLLPQVERARFDGEEHERGSRVANGSVSGRCLLTLASAKAFFILKEKKHQNPTTTTRELEDCKGEGDHFFFQQQKILFGYIHSQHLTIAVWTLKIHHQYRTLTFLGRTRENTQQQLLRAHTPLSTYCQRTRAKKTTIITDHNRLITEGKPHGHP</sequence>
<dbReference type="AlphaFoldDB" id="A0AAQ3SA66"/>
<reference evidence="1 2" key="1">
    <citation type="journal article" date="2023" name="Life. Sci Alliance">
        <title>Evolutionary insights into 3D genome organization and epigenetic landscape of Vigna mungo.</title>
        <authorList>
            <person name="Junaid A."/>
            <person name="Singh B."/>
            <person name="Bhatia S."/>
        </authorList>
    </citation>
    <scope>NUCLEOTIDE SEQUENCE [LARGE SCALE GENOMIC DNA]</scope>
    <source>
        <strain evidence="1">Urdbean</strain>
    </source>
</reference>
<evidence type="ECO:0000313" key="2">
    <source>
        <dbReference type="Proteomes" id="UP001374535"/>
    </source>
</evidence>
<proteinExistence type="predicted"/>